<evidence type="ECO:0000313" key="3">
    <source>
        <dbReference type="Proteomes" id="UP001596297"/>
    </source>
</evidence>
<dbReference type="Proteomes" id="UP001596297">
    <property type="component" value="Unassembled WGS sequence"/>
</dbReference>
<evidence type="ECO:0000256" key="1">
    <source>
        <dbReference type="SAM" id="MobiDB-lite"/>
    </source>
</evidence>
<dbReference type="EMBL" id="JBHSWD010000001">
    <property type="protein sequence ID" value="MFC6592396.1"/>
    <property type="molecule type" value="Genomic_DNA"/>
</dbReference>
<protein>
    <submittedName>
        <fullName evidence="2">Uncharacterized protein</fullName>
    </submittedName>
</protein>
<accession>A0ABW1YDH5</accession>
<sequence>MVEVHTPEQVLTFRSDGGELVLEDEADSPFHDPAQPQRPRRAEYLMWHTDRDGGSVLTQSVRHFQDRLNVVATYKGRNDDQTGYRQFIVTNAEQPKDRKGNPVPFPLGPGVAVNIRGLKKPAATLAGVGSRTGTRPPGKYSVHSTRMNTTTPA</sequence>
<feature type="compositionally biased region" description="Polar residues" evidence="1">
    <location>
        <begin position="142"/>
        <end position="153"/>
    </location>
</feature>
<gene>
    <name evidence="2" type="ORF">ACFP81_10595</name>
</gene>
<name>A0ABW1YDH5_9DEIO</name>
<proteinExistence type="predicted"/>
<dbReference type="RefSeq" id="WP_380083421.1">
    <property type="nucleotide sequence ID" value="NZ_JBHSWD010000001.1"/>
</dbReference>
<feature type="region of interest" description="Disordered" evidence="1">
    <location>
        <begin position="126"/>
        <end position="153"/>
    </location>
</feature>
<evidence type="ECO:0000313" key="2">
    <source>
        <dbReference type="EMBL" id="MFC6592396.1"/>
    </source>
</evidence>
<organism evidence="2 3">
    <name type="scientific">Deinococcus lacus</name>
    <dbReference type="NCBI Taxonomy" id="392561"/>
    <lineage>
        <taxon>Bacteria</taxon>
        <taxon>Thermotogati</taxon>
        <taxon>Deinococcota</taxon>
        <taxon>Deinococci</taxon>
        <taxon>Deinococcales</taxon>
        <taxon>Deinococcaceae</taxon>
        <taxon>Deinococcus</taxon>
    </lineage>
</organism>
<reference evidence="3" key="1">
    <citation type="journal article" date="2019" name="Int. J. Syst. Evol. Microbiol.">
        <title>The Global Catalogue of Microorganisms (GCM) 10K type strain sequencing project: providing services to taxonomists for standard genome sequencing and annotation.</title>
        <authorList>
            <consortium name="The Broad Institute Genomics Platform"/>
            <consortium name="The Broad Institute Genome Sequencing Center for Infectious Disease"/>
            <person name="Wu L."/>
            <person name="Ma J."/>
        </authorList>
    </citation>
    <scope>NUCLEOTIDE SEQUENCE [LARGE SCALE GENOMIC DNA]</scope>
    <source>
        <strain evidence="3">CGMCC 1.15772</strain>
    </source>
</reference>
<comment type="caution">
    <text evidence="2">The sequence shown here is derived from an EMBL/GenBank/DDBJ whole genome shotgun (WGS) entry which is preliminary data.</text>
</comment>
<keyword evidence="3" id="KW-1185">Reference proteome</keyword>